<name>T0IQY3_9SPHN</name>
<dbReference type="PANTHER" id="PTHR43459">
    <property type="entry name" value="ENOYL-COA HYDRATASE"/>
    <property type="match status" value="1"/>
</dbReference>
<organism evidence="2 3">
    <name type="scientific">Novosphingobium lindaniclasticum LE124</name>
    <dbReference type="NCBI Taxonomy" id="1096930"/>
    <lineage>
        <taxon>Bacteria</taxon>
        <taxon>Pseudomonadati</taxon>
        <taxon>Pseudomonadota</taxon>
        <taxon>Alphaproteobacteria</taxon>
        <taxon>Sphingomonadales</taxon>
        <taxon>Sphingomonadaceae</taxon>
        <taxon>Novosphingobium</taxon>
    </lineage>
</organism>
<proteinExistence type="inferred from homology"/>
<comment type="caution">
    <text evidence="2">The sequence shown here is derived from an EMBL/GenBank/DDBJ whole genome shotgun (WGS) entry which is preliminary data.</text>
</comment>
<evidence type="ECO:0008006" key="4">
    <source>
        <dbReference type="Google" id="ProtNLM"/>
    </source>
</evidence>
<accession>T0IQY3</accession>
<dbReference type="PANTHER" id="PTHR43459:SF1">
    <property type="entry name" value="EG:BACN32G11.4 PROTEIN"/>
    <property type="match status" value="1"/>
</dbReference>
<comment type="similarity">
    <text evidence="1">Belongs to the enoyl-CoA hydratase/isomerase family.</text>
</comment>
<dbReference type="GO" id="GO:0003824">
    <property type="term" value="F:catalytic activity"/>
    <property type="evidence" value="ECO:0007669"/>
    <property type="project" value="UniProtKB-ARBA"/>
</dbReference>
<keyword evidence="3" id="KW-1185">Reference proteome</keyword>
<dbReference type="Pfam" id="PF00378">
    <property type="entry name" value="ECH_1"/>
    <property type="match status" value="1"/>
</dbReference>
<sequence length="242" mass="25830">MNDPATRNAGSAQMGEELFDALSRAASEARAVLLTGEGKAFCSGANLGDARGMLDDPRRDVGTLLDRHFNPVIIAMRDMEQPLVTAVRGAAAGVGAGLAMAGDLIVCGESGFFLQAFRHVGLVPDGGSSWLLTRAIGRVRAMEMMLLGERLPAAKALEWGLVNRVVADEAVETVAMALACELAQGPWSLRRIKQVAWAAADCTLEQALTQERLGQRDASRTEDFVEGVTAFSEKRSPVFKGR</sequence>
<dbReference type="InterPro" id="IPR029045">
    <property type="entry name" value="ClpP/crotonase-like_dom_sf"/>
</dbReference>
<dbReference type="CDD" id="cd06558">
    <property type="entry name" value="crotonase-like"/>
    <property type="match status" value="1"/>
</dbReference>
<dbReference type="AlphaFoldDB" id="T0IQY3"/>
<dbReference type="InterPro" id="IPR014748">
    <property type="entry name" value="Enoyl-CoA_hydra_C"/>
</dbReference>
<dbReference type="SUPFAM" id="SSF52096">
    <property type="entry name" value="ClpP/crotonase"/>
    <property type="match status" value="1"/>
</dbReference>
<reference evidence="2 3" key="1">
    <citation type="journal article" date="2013" name="Genome Announc.">
        <title>Genome Sequence of Novosphingobium lindaniclasticum LE124T, Isolated from a Hexachlorocyclohexane Dumpsite.</title>
        <authorList>
            <person name="Saxena A."/>
            <person name="Nayyar N."/>
            <person name="Sangwan N."/>
            <person name="Kumari R."/>
            <person name="Khurana J.P."/>
            <person name="Lal R."/>
        </authorList>
    </citation>
    <scope>NUCLEOTIDE SEQUENCE [LARGE SCALE GENOMIC DNA]</scope>
    <source>
        <strain evidence="2 3">LE124</strain>
    </source>
</reference>
<gene>
    <name evidence="2" type="ORF">L284_16235</name>
</gene>
<protein>
    <recommendedName>
        <fullName evidence="4">Enoyl-CoA hydratase</fullName>
    </recommendedName>
</protein>
<evidence type="ECO:0000313" key="2">
    <source>
        <dbReference type="EMBL" id="EQB12074.1"/>
    </source>
</evidence>
<dbReference type="PATRIC" id="fig|1096930.3.peg.3222"/>
<dbReference type="InterPro" id="IPR001753">
    <property type="entry name" value="Enoyl-CoA_hydra/iso"/>
</dbReference>
<dbReference type="EMBL" id="ATHL01000100">
    <property type="protein sequence ID" value="EQB12074.1"/>
    <property type="molecule type" value="Genomic_DNA"/>
</dbReference>
<dbReference type="Gene3D" id="1.10.12.10">
    <property type="entry name" value="Lyase 2-enoyl-coa Hydratase, Chain A, domain 2"/>
    <property type="match status" value="1"/>
</dbReference>
<evidence type="ECO:0000256" key="1">
    <source>
        <dbReference type="ARBA" id="ARBA00005254"/>
    </source>
</evidence>
<evidence type="ECO:0000313" key="3">
    <source>
        <dbReference type="Proteomes" id="UP000015527"/>
    </source>
</evidence>
<dbReference type="Proteomes" id="UP000015527">
    <property type="component" value="Unassembled WGS sequence"/>
</dbReference>
<dbReference type="eggNOG" id="COG1024">
    <property type="taxonomic scope" value="Bacteria"/>
</dbReference>
<dbReference type="Gene3D" id="3.90.226.10">
    <property type="entry name" value="2-enoyl-CoA Hydratase, Chain A, domain 1"/>
    <property type="match status" value="1"/>
</dbReference>